<gene>
    <name evidence="3" type="ORF">AJ79_08676</name>
</gene>
<dbReference type="EMBL" id="PDNB01000213">
    <property type="protein sequence ID" value="PGG99112.1"/>
    <property type="molecule type" value="Genomic_DNA"/>
</dbReference>
<organism evidence="3 4">
    <name type="scientific">Helicocarpus griseus UAMH5409</name>
    <dbReference type="NCBI Taxonomy" id="1447875"/>
    <lineage>
        <taxon>Eukaryota</taxon>
        <taxon>Fungi</taxon>
        <taxon>Dikarya</taxon>
        <taxon>Ascomycota</taxon>
        <taxon>Pezizomycotina</taxon>
        <taxon>Eurotiomycetes</taxon>
        <taxon>Eurotiomycetidae</taxon>
        <taxon>Onygenales</taxon>
        <taxon>Ajellomycetaceae</taxon>
        <taxon>Helicocarpus</taxon>
    </lineage>
</organism>
<evidence type="ECO:0000313" key="4">
    <source>
        <dbReference type="Proteomes" id="UP000223968"/>
    </source>
</evidence>
<evidence type="ECO:0000256" key="1">
    <source>
        <dbReference type="SAM" id="MobiDB-lite"/>
    </source>
</evidence>
<evidence type="ECO:0000313" key="3">
    <source>
        <dbReference type="EMBL" id="PGG99112.1"/>
    </source>
</evidence>
<keyword evidence="2" id="KW-1133">Transmembrane helix</keyword>
<sequence>MSRRPVGVGSRTVGTDVATAFETPSYSNANVTITYQPPWTVGKSTTSPRIFHPGILTKSIVPPLPSNNSTPHPSSGKEPEYVSQGSAPMINKYFCSVVGLLITLFFIQIGILQTYHISS</sequence>
<dbReference type="AlphaFoldDB" id="A0A2B7WR68"/>
<protein>
    <submittedName>
        <fullName evidence="3">Uncharacterized protein</fullName>
    </submittedName>
</protein>
<keyword evidence="2" id="KW-0472">Membrane</keyword>
<comment type="caution">
    <text evidence="3">The sequence shown here is derived from an EMBL/GenBank/DDBJ whole genome shotgun (WGS) entry which is preliminary data.</text>
</comment>
<name>A0A2B7WR68_9EURO</name>
<keyword evidence="4" id="KW-1185">Reference proteome</keyword>
<proteinExistence type="predicted"/>
<accession>A0A2B7WR68</accession>
<dbReference type="Proteomes" id="UP000223968">
    <property type="component" value="Unassembled WGS sequence"/>
</dbReference>
<reference evidence="3 4" key="1">
    <citation type="submission" date="2017-10" db="EMBL/GenBank/DDBJ databases">
        <title>Comparative genomics in systemic dimorphic fungi from Ajellomycetaceae.</title>
        <authorList>
            <person name="Munoz J.F."/>
            <person name="Mcewen J.G."/>
            <person name="Clay O.K."/>
            <person name="Cuomo C.A."/>
        </authorList>
    </citation>
    <scope>NUCLEOTIDE SEQUENCE [LARGE SCALE GENOMIC DNA]</scope>
    <source>
        <strain evidence="3 4">UAMH5409</strain>
    </source>
</reference>
<evidence type="ECO:0000256" key="2">
    <source>
        <dbReference type="SAM" id="Phobius"/>
    </source>
</evidence>
<feature type="region of interest" description="Disordered" evidence="1">
    <location>
        <begin position="61"/>
        <end position="83"/>
    </location>
</feature>
<keyword evidence="2" id="KW-0812">Transmembrane</keyword>
<feature type="transmembrane region" description="Helical" evidence="2">
    <location>
        <begin position="93"/>
        <end position="115"/>
    </location>
</feature>